<dbReference type="Gene3D" id="3.40.220.10">
    <property type="entry name" value="Leucine Aminopeptidase, subunit E, domain 1"/>
    <property type="match status" value="1"/>
</dbReference>
<dbReference type="SUPFAM" id="SSF52087">
    <property type="entry name" value="CRAL/TRIO domain"/>
    <property type="match status" value="1"/>
</dbReference>
<dbReference type="PROSITE" id="PS51154">
    <property type="entry name" value="MACRO"/>
    <property type="match status" value="1"/>
</dbReference>
<dbReference type="Gene3D" id="3.40.525.10">
    <property type="entry name" value="CRAL-TRIO lipid binding domain"/>
    <property type="match status" value="1"/>
</dbReference>
<dbReference type="InterPro" id="IPR043472">
    <property type="entry name" value="Macro_dom-like"/>
</dbReference>
<dbReference type="PANTHER" id="PTHR11106:SF72">
    <property type="entry name" value="GANGLIOSIDE-INDUCED DIFFERENTIATION-ASSOCIATED PROTEIN 2"/>
    <property type="match status" value="1"/>
</dbReference>
<evidence type="ECO:0000313" key="3">
    <source>
        <dbReference type="EMBL" id="KAK3782668.1"/>
    </source>
</evidence>
<dbReference type="CDD" id="cd02905">
    <property type="entry name" value="Macro_GDAP2-like"/>
    <property type="match status" value="1"/>
</dbReference>
<dbReference type="SUPFAM" id="SSF52949">
    <property type="entry name" value="Macro domain-like"/>
    <property type="match status" value="1"/>
</dbReference>
<dbReference type="Pfam" id="PF13716">
    <property type="entry name" value="CRAL_TRIO_2"/>
    <property type="match status" value="1"/>
</dbReference>
<dbReference type="Pfam" id="PF01661">
    <property type="entry name" value="Macro"/>
    <property type="match status" value="1"/>
</dbReference>
<dbReference type="EMBL" id="JAWDGP010002489">
    <property type="protein sequence ID" value="KAK3782668.1"/>
    <property type="molecule type" value="Genomic_DNA"/>
</dbReference>
<evidence type="ECO:0000259" key="2">
    <source>
        <dbReference type="PROSITE" id="PS51154"/>
    </source>
</evidence>
<dbReference type="SMART" id="SM00516">
    <property type="entry name" value="SEC14"/>
    <property type="match status" value="1"/>
</dbReference>
<dbReference type="AlphaFoldDB" id="A0AAE1DV43"/>
<keyword evidence="4" id="KW-1185">Reference proteome</keyword>
<feature type="domain" description="Macro" evidence="2">
    <location>
        <begin position="70"/>
        <end position="251"/>
    </location>
</feature>
<comment type="similarity">
    <text evidence="1">Belongs to the GDAP2 family.</text>
</comment>
<proteinExistence type="inferred from homology"/>
<dbReference type="InterPro" id="IPR001251">
    <property type="entry name" value="CRAL-TRIO_dom"/>
</dbReference>
<dbReference type="PANTHER" id="PTHR11106">
    <property type="entry name" value="GANGLIOSIDE INDUCED DIFFERENTIATION ASSOCIATED PROTEIN 2-RELATED"/>
    <property type="match status" value="1"/>
</dbReference>
<sequence length="538" mass="61862">MDGLISAIIRTTLERERTRNEKRILSAQRVTPNMDALGQRDDIVDPSTITRWHFTKLLEQPKEYGDGDQRSPFPWRADLNAKIALWHGNISRLNAHAITHATSEHMNDRNPISDEIMKQGGAGLVREVDEDLRVCRTGEAKLSKGHNLPARFVIHSVGPRYNIKYLTAAESALYSCYRTILQICKETDIRVLGLGAIHTLRRNYPPDKGAHIAIRTVRRFLEKFPDSLDLIIFCCNEENLDSYRGILPLYFPRNSDEEEEAIKHLPKDIGNEEGEPVIKERQIRILDKPAFAALKNSTEGRVDFEQTIDLNKEFALSTAIDVGHHPFANMEEDPDKIKTAKMFSNTAELRQIENKRRYESLLKQAKTEDLTEIAALHCLYRTGVDKFGRPIVVFIGKNYPAHSANPEKALLYLIRVMDHVVENEYVVVYFHTQVTGRNQPPMAYLKMVYNYLDVRYKRNLKHFYVVHPTWWSKLATWFFTTFTASDIKSKVHSLKGVQYLFSKMGPDQIDVPTFVQEHDIKINGPRYEVPDSDSPEGL</sequence>
<gene>
    <name evidence="3" type="ORF">RRG08_037672</name>
</gene>
<dbReference type="InterPro" id="IPR036865">
    <property type="entry name" value="CRAL-TRIO_dom_sf"/>
</dbReference>
<reference evidence="3" key="1">
    <citation type="journal article" date="2023" name="G3 (Bethesda)">
        <title>A reference genome for the long-term kleptoplast-retaining sea slug Elysia crispata morphotype clarki.</title>
        <authorList>
            <person name="Eastman K.E."/>
            <person name="Pendleton A.L."/>
            <person name="Shaikh M.A."/>
            <person name="Suttiyut T."/>
            <person name="Ogas R."/>
            <person name="Tomko P."/>
            <person name="Gavelis G."/>
            <person name="Widhalm J.R."/>
            <person name="Wisecaver J.H."/>
        </authorList>
    </citation>
    <scope>NUCLEOTIDE SEQUENCE</scope>
    <source>
        <strain evidence="3">ECLA1</strain>
    </source>
</reference>
<evidence type="ECO:0000256" key="1">
    <source>
        <dbReference type="ARBA" id="ARBA00008355"/>
    </source>
</evidence>
<dbReference type="Proteomes" id="UP001283361">
    <property type="component" value="Unassembled WGS sequence"/>
</dbReference>
<dbReference type="InterPro" id="IPR035793">
    <property type="entry name" value="Macro_GDAP2"/>
</dbReference>
<accession>A0AAE1DV43</accession>
<dbReference type="InterPro" id="IPR002589">
    <property type="entry name" value="Macro_dom"/>
</dbReference>
<protein>
    <recommendedName>
        <fullName evidence="2">Macro domain-containing protein</fullName>
    </recommendedName>
</protein>
<dbReference type="CDD" id="cd00170">
    <property type="entry name" value="SEC14"/>
    <property type="match status" value="1"/>
</dbReference>
<comment type="caution">
    <text evidence="3">The sequence shown here is derived from an EMBL/GenBank/DDBJ whole genome shotgun (WGS) entry which is preliminary data.</text>
</comment>
<name>A0AAE1DV43_9GAST</name>
<evidence type="ECO:0000313" key="4">
    <source>
        <dbReference type="Proteomes" id="UP001283361"/>
    </source>
</evidence>
<dbReference type="SMART" id="SM00506">
    <property type="entry name" value="A1pp"/>
    <property type="match status" value="1"/>
</dbReference>
<organism evidence="3 4">
    <name type="scientific">Elysia crispata</name>
    <name type="common">lettuce slug</name>
    <dbReference type="NCBI Taxonomy" id="231223"/>
    <lineage>
        <taxon>Eukaryota</taxon>
        <taxon>Metazoa</taxon>
        <taxon>Spiralia</taxon>
        <taxon>Lophotrochozoa</taxon>
        <taxon>Mollusca</taxon>
        <taxon>Gastropoda</taxon>
        <taxon>Heterobranchia</taxon>
        <taxon>Euthyneura</taxon>
        <taxon>Panpulmonata</taxon>
        <taxon>Sacoglossa</taxon>
        <taxon>Placobranchoidea</taxon>
        <taxon>Plakobranchidae</taxon>
        <taxon>Elysia</taxon>
    </lineage>
</organism>